<dbReference type="EMBL" id="QPIE01000001">
    <property type="protein sequence ID" value="RCU44906.1"/>
    <property type="molecule type" value="Genomic_DNA"/>
</dbReference>
<organism evidence="12 13">
    <name type="scientific">Chryseobacterium lacus</name>
    <dbReference type="NCBI Taxonomy" id="2058346"/>
    <lineage>
        <taxon>Bacteria</taxon>
        <taxon>Pseudomonadati</taxon>
        <taxon>Bacteroidota</taxon>
        <taxon>Flavobacteriia</taxon>
        <taxon>Flavobacteriales</taxon>
        <taxon>Weeksellaceae</taxon>
        <taxon>Chryseobacterium group</taxon>
        <taxon>Chryseobacterium</taxon>
    </lineage>
</organism>
<dbReference type="PANTHER" id="PTHR47466:SF1">
    <property type="entry name" value="METALLOPROTEASE MEP1 (AFU_ORTHOLOGUE AFUA_1G07730)-RELATED"/>
    <property type="match status" value="1"/>
</dbReference>
<evidence type="ECO:0000259" key="11">
    <source>
        <dbReference type="Pfam" id="PF18962"/>
    </source>
</evidence>
<evidence type="ECO:0000256" key="1">
    <source>
        <dbReference type="ARBA" id="ARBA00008721"/>
    </source>
</evidence>
<dbReference type="InterPro" id="IPR026444">
    <property type="entry name" value="Secre_tail"/>
</dbReference>
<evidence type="ECO:0000256" key="4">
    <source>
        <dbReference type="ARBA" id="ARBA00022729"/>
    </source>
</evidence>
<feature type="domain" description="Peptidase M43 pregnancy-associated plasma-A" evidence="10">
    <location>
        <begin position="204"/>
        <end position="349"/>
    </location>
</feature>
<comment type="similarity">
    <text evidence="1">Belongs to the peptidase M43B family.</text>
</comment>
<keyword evidence="8" id="KW-1015">Disulfide bond</keyword>
<keyword evidence="7" id="KW-0482">Metalloprotease</keyword>
<evidence type="ECO:0000256" key="2">
    <source>
        <dbReference type="ARBA" id="ARBA00022670"/>
    </source>
</evidence>
<keyword evidence="9" id="KW-0472">Membrane</keyword>
<protein>
    <submittedName>
        <fullName evidence="12">T9SS C-terminal target domain-containing protein</fullName>
    </submittedName>
</protein>
<keyword evidence="6" id="KW-0862">Zinc</keyword>
<dbReference type="InterPro" id="IPR008754">
    <property type="entry name" value="Peptidase_M43"/>
</dbReference>
<keyword evidence="3" id="KW-0479">Metal-binding</keyword>
<keyword evidence="5" id="KW-0378">Hydrolase</keyword>
<keyword evidence="9" id="KW-1133">Transmembrane helix</keyword>
<gene>
    <name evidence="12" type="ORF">DQ356_01460</name>
</gene>
<evidence type="ECO:0000256" key="5">
    <source>
        <dbReference type="ARBA" id="ARBA00022801"/>
    </source>
</evidence>
<dbReference type="CDD" id="cd04275">
    <property type="entry name" value="ZnMc_pappalysin_like"/>
    <property type="match status" value="1"/>
</dbReference>
<accession>A0A368N3X0</accession>
<comment type="caution">
    <text evidence="12">The sequence shown here is derived from an EMBL/GenBank/DDBJ whole genome shotgun (WGS) entry which is preliminary data.</text>
</comment>
<dbReference type="AlphaFoldDB" id="A0A368N3X0"/>
<dbReference type="Gene3D" id="3.40.390.10">
    <property type="entry name" value="Collagenase (Catalytic Domain)"/>
    <property type="match status" value="1"/>
</dbReference>
<evidence type="ECO:0000256" key="3">
    <source>
        <dbReference type="ARBA" id="ARBA00022723"/>
    </source>
</evidence>
<dbReference type="NCBIfam" id="TIGR04183">
    <property type="entry name" value="Por_Secre_tail"/>
    <property type="match status" value="1"/>
</dbReference>
<evidence type="ECO:0000256" key="9">
    <source>
        <dbReference type="SAM" id="Phobius"/>
    </source>
</evidence>
<dbReference type="Proteomes" id="UP000252172">
    <property type="component" value="Unassembled WGS sequence"/>
</dbReference>
<dbReference type="OrthoDB" id="6278496at2"/>
<proteinExistence type="inferred from homology"/>
<keyword evidence="2" id="KW-0645">Protease</keyword>
<dbReference type="PANTHER" id="PTHR47466">
    <property type="match status" value="1"/>
</dbReference>
<evidence type="ECO:0000256" key="8">
    <source>
        <dbReference type="ARBA" id="ARBA00023157"/>
    </source>
</evidence>
<keyword evidence="9" id="KW-0812">Transmembrane</keyword>
<feature type="transmembrane region" description="Helical" evidence="9">
    <location>
        <begin position="6"/>
        <end position="24"/>
    </location>
</feature>
<feature type="domain" description="Secretion system C-terminal sorting" evidence="11">
    <location>
        <begin position="380"/>
        <end position="440"/>
    </location>
</feature>
<dbReference type="SUPFAM" id="SSF55486">
    <property type="entry name" value="Metalloproteases ('zincins'), catalytic domain"/>
    <property type="match status" value="1"/>
</dbReference>
<evidence type="ECO:0000259" key="10">
    <source>
        <dbReference type="Pfam" id="PF05572"/>
    </source>
</evidence>
<dbReference type="GO" id="GO:0008237">
    <property type="term" value="F:metallopeptidase activity"/>
    <property type="evidence" value="ECO:0007669"/>
    <property type="project" value="UniProtKB-KW"/>
</dbReference>
<dbReference type="GO" id="GO:0046872">
    <property type="term" value="F:metal ion binding"/>
    <property type="evidence" value="ECO:0007669"/>
    <property type="project" value="UniProtKB-KW"/>
</dbReference>
<dbReference type="GO" id="GO:0006508">
    <property type="term" value="P:proteolysis"/>
    <property type="evidence" value="ECO:0007669"/>
    <property type="project" value="UniProtKB-KW"/>
</dbReference>
<dbReference type="Pfam" id="PF18962">
    <property type="entry name" value="Por_Secre_tail"/>
    <property type="match status" value="1"/>
</dbReference>
<evidence type="ECO:0000313" key="12">
    <source>
        <dbReference type="EMBL" id="RCU44906.1"/>
    </source>
</evidence>
<evidence type="ECO:0000313" key="13">
    <source>
        <dbReference type="Proteomes" id="UP000252172"/>
    </source>
</evidence>
<sequence>MNLDRNSYFFQMCFFVIFYFKNMIGLKIEEYYKLKEEKFIFEKKFMKKILIGLFSTLVVSVAAQRVCVTPQKMEEFYNANPTEKAKRQDLRNFLNTEHQFQAKKTVVTIPVVVHVLYSNTTMNISQAQIDSQLAVLNADFRKLNTDFSTAVPPYFQSFASDMELVFCLATVDPNGNPTTGVQRKSVAASFNFNNNYYTASGLAAWDPTRYLNIWVGNVTGGLLGWAYQPGAAGYPFDGLAIGYFCFGTTGTAQYPYNKGRTATHEIGHYFGLDHIWGDDNSTCGSPANTDYCADTPATFNPYYGAPTYPNNTYMCTPTAHGAMFMNYMDYVDDRAMAMFTNNQKTITRNALMGPRASLLNSNACTVLSVSDVEMMNSVIVFPNPTTQYISVSGQVKIDELHIFNSEGRLVKKSLRKDETTKIEVSELPAGVYYVRAYMKGEFIKSLKFVKK</sequence>
<dbReference type="InterPro" id="IPR024079">
    <property type="entry name" value="MetalloPept_cat_dom_sf"/>
</dbReference>
<name>A0A368N3X0_9FLAO</name>
<keyword evidence="13" id="KW-1185">Reference proteome</keyword>
<evidence type="ECO:0000256" key="7">
    <source>
        <dbReference type="ARBA" id="ARBA00023049"/>
    </source>
</evidence>
<keyword evidence="4" id="KW-0732">Signal</keyword>
<evidence type="ECO:0000256" key="6">
    <source>
        <dbReference type="ARBA" id="ARBA00022833"/>
    </source>
</evidence>
<dbReference type="Pfam" id="PF05572">
    <property type="entry name" value="Peptidase_M43"/>
    <property type="match status" value="1"/>
</dbReference>
<reference evidence="12 13" key="1">
    <citation type="submission" date="2018-07" db="EMBL/GenBank/DDBJ databases">
        <title>Chryseobacterium lacus sp. nov., isolated from lake water.</title>
        <authorList>
            <person name="Li C.-M."/>
        </authorList>
    </citation>
    <scope>NUCLEOTIDE SEQUENCE [LARGE SCALE GENOMIC DNA]</scope>
    <source>
        <strain evidence="12 13">YLOS41</strain>
    </source>
</reference>